<feature type="domain" description="Inosine/uridine-preferring nucleoside hydrolase" evidence="4">
    <location>
        <begin position="39"/>
        <end position="243"/>
    </location>
</feature>
<evidence type="ECO:0000256" key="1">
    <source>
        <dbReference type="ARBA" id="ARBA00022801"/>
    </source>
</evidence>
<dbReference type="EMBL" id="JBHMBS010000035">
    <property type="protein sequence ID" value="MFB9681563.1"/>
    <property type="molecule type" value="Genomic_DNA"/>
</dbReference>
<dbReference type="PANTHER" id="PTHR12304">
    <property type="entry name" value="INOSINE-URIDINE PREFERRING NUCLEOSIDE HYDROLASE"/>
    <property type="match status" value="1"/>
</dbReference>
<feature type="region of interest" description="Disordered" evidence="3">
    <location>
        <begin position="1"/>
        <end position="49"/>
    </location>
</feature>
<keyword evidence="6" id="KW-1185">Reference proteome</keyword>
<dbReference type="InterPro" id="IPR036452">
    <property type="entry name" value="Ribo_hydro-like"/>
</dbReference>
<dbReference type="Gene3D" id="3.90.245.10">
    <property type="entry name" value="Ribonucleoside hydrolase-like"/>
    <property type="match status" value="1"/>
</dbReference>
<organism evidence="5 6">
    <name type="scientific">Streptosporangium vulgare</name>
    <dbReference type="NCBI Taxonomy" id="46190"/>
    <lineage>
        <taxon>Bacteria</taxon>
        <taxon>Bacillati</taxon>
        <taxon>Actinomycetota</taxon>
        <taxon>Actinomycetes</taxon>
        <taxon>Streptosporangiales</taxon>
        <taxon>Streptosporangiaceae</taxon>
        <taxon>Streptosporangium</taxon>
    </lineage>
</organism>
<accession>A0ABV5TQZ6</accession>
<protein>
    <submittedName>
        <fullName evidence="5">Nucleoside hydrolase</fullName>
    </submittedName>
</protein>
<evidence type="ECO:0000256" key="3">
    <source>
        <dbReference type="SAM" id="MobiDB-lite"/>
    </source>
</evidence>
<dbReference type="PANTHER" id="PTHR12304:SF4">
    <property type="entry name" value="URIDINE NUCLEOSIDASE"/>
    <property type="match status" value="1"/>
</dbReference>
<dbReference type="Pfam" id="PF01156">
    <property type="entry name" value="IU_nuc_hydro"/>
    <property type="match status" value="1"/>
</dbReference>
<gene>
    <name evidence="5" type="ORF">ACFFRH_39310</name>
</gene>
<evidence type="ECO:0000313" key="6">
    <source>
        <dbReference type="Proteomes" id="UP001589610"/>
    </source>
</evidence>
<keyword evidence="1 5" id="KW-0378">Hydrolase</keyword>
<dbReference type="InterPro" id="IPR023186">
    <property type="entry name" value="IUNH"/>
</dbReference>
<dbReference type="SUPFAM" id="SSF53590">
    <property type="entry name" value="Nucleoside hydrolase"/>
    <property type="match status" value="1"/>
</dbReference>
<dbReference type="InterPro" id="IPR001910">
    <property type="entry name" value="Inosine/uridine_hydrolase_dom"/>
</dbReference>
<keyword evidence="2" id="KW-0326">Glycosidase</keyword>
<dbReference type="Proteomes" id="UP001589610">
    <property type="component" value="Unassembled WGS sequence"/>
</dbReference>
<feature type="compositionally biased region" description="Polar residues" evidence="3">
    <location>
        <begin position="1"/>
        <end position="19"/>
    </location>
</feature>
<dbReference type="GO" id="GO:0016787">
    <property type="term" value="F:hydrolase activity"/>
    <property type="evidence" value="ECO:0007669"/>
    <property type="project" value="UniProtKB-KW"/>
</dbReference>
<comment type="caution">
    <text evidence="5">The sequence shown here is derived from an EMBL/GenBank/DDBJ whole genome shotgun (WGS) entry which is preliminary data.</text>
</comment>
<evidence type="ECO:0000256" key="2">
    <source>
        <dbReference type="ARBA" id="ARBA00023295"/>
    </source>
</evidence>
<name>A0ABV5TQZ6_9ACTN</name>
<proteinExistence type="predicted"/>
<evidence type="ECO:0000313" key="5">
    <source>
        <dbReference type="EMBL" id="MFB9681563.1"/>
    </source>
</evidence>
<dbReference type="RefSeq" id="WP_386162637.1">
    <property type="nucleotide sequence ID" value="NZ_JBHMBS010000035.1"/>
</dbReference>
<reference evidence="5 6" key="1">
    <citation type="submission" date="2024-09" db="EMBL/GenBank/DDBJ databases">
        <authorList>
            <person name="Sun Q."/>
            <person name="Mori K."/>
        </authorList>
    </citation>
    <scope>NUCLEOTIDE SEQUENCE [LARGE SCALE GENOMIC DNA]</scope>
    <source>
        <strain evidence="5 6">JCM 3028</strain>
    </source>
</reference>
<sequence length="252" mass="27252">MNLSCPAASTGSRARTTCTARPPGPAPGKARVPSPTGTSRRTAEPAPGPAADFIADQVKKNPGKVPLFVLGPATDIALAVKTHPEIVPLVKEVIYMGGAFDTPGNVTPGAEFNRWFDPEAAKIVLRTPFKKQIIVPHDVALKVAYGRAQYDRVVTGAETPIKKMFKDVQRGQGTFVRDAIAAGVFLDRTLVKRSEERYIDPGMGPDYGRSLGYNLGESKAPGNPAGTRKATIVFEVDTKRFWDLYVDTMRNQ</sequence>
<evidence type="ECO:0000259" key="4">
    <source>
        <dbReference type="Pfam" id="PF01156"/>
    </source>
</evidence>